<proteinExistence type="predicted"/>
<feature type="compositionally biased region" description="Polar residues" evidence="1">
    <location>
        <begin position="61"/>
        <end position="74"/>
    </location>
</feature>
<keyword evidence="3" id="KW-1185">Reference proteome</keyword>
<dbReference type="WBParaSite" id="SBAD_0000693001-mRNA-1">
    <property type="protein sequence ID" value="SBAD_0000693001-mRNA-1"/>
    <property type="gene ID" value="SBAD_0000693001"/>
</dbReference>
<evidence type="ECO:0000313" key="2">
    <source>
        <dbReference type="EMBL" id="VDP10538.1"/>
    </source>
</evidence>
<reference evidence="2 3" key="2">
    <citation type="submission" date="2018-11" db="EMBL/GenBank/DDBJ databases">
        <authorList>
            <consortium name="Pathogen Informatics"/>
        </authorList>
    </citation>
    <scope>NUCLEOTIDE SEQUENCE [LARGE SCALE GENOMIC DNA]</scope>
</reference>
<protein>
    <submittedName>
        <fullName evidence="2 4">Uncharacterized protein</fullName>
    </submittedName>
</protein>
<feature type="region of interest" description="Disordered" evidence="1">
    <location>
        <begin position="61"/>
        <end position="95"/>
    </location>
</feature>
<name>A0A183ISS2_9BILA</name>
<organism evidence="4">
    <name type="scientific">Soboliphyme baturini</name>
    <dbReference type="NCBI Taxonomy" id="241478"/>
    <lineage>
        <taxon>Eukaryota</taxon>
        <taxon>Metazoa</taxon>
        <taxon>Ecdysozoa</taxon>
        <taxon>Nematoda</taxon>
        <taxon>Enoplea</taxon>
        <taxon>Dorylaimia</taxon>
        <taxon>Dioctophymatida</taxon>
        <taxon>Dioctophymatoidea</taxon>
        <taxon>Soboliphymatidae</taxon>
        <taxon>Soboliphyme</taxon>
    </lineage>
</organism>
<reference evidence="4" key="1">
    <citation type="submission" date="2016-06" db="UniProtKB">
        <authorList>
            <consortium name="WormBaseParasite"/>
        </authorList>
    </citation>
    <scope>IDENTIFICATION</scope>
</reference>
<evidence type="ECO:0000313" key="4">
    <source>
        <dbReference type="WBParaSite" id="SBAD_0000693001-mRNA-1"/>
    </source>
</evidence>
<evidence type="ECO:0000256" key="1">
    <source>
        <dbReference type="SAM" id="MobiDB-lite"/>
    </source>
</evidence>
<feature type="compositionally biased region" description="Polar residues" evidence="1">
    <location>
        <begin position="86"/>
        <end position="95"/>
    </location>
</feature>
<gene>
    <name evidence="2" type="ORF">SBAD_LOCUS6671</name>
</gene>
<evidence type="ECO:0000313" key="3">
    <source>
        <dbReference type="Proteomes" id="UP000270296"/>
    </source>
</evidence>
<dbReference type="EMBL" id="UZAM01009938">
    <property type="protein sequence ID" value="VDP10538.1"/>
    <property type="molecule type" value="Genomic_DNA"/>
</dbReference>
<sequence length="95" mass="10721">MRKEGGLETVACLRKIQPPATHDIDPIESYTRSVVVRVTKGRAGCWRTEAYCERSAIRNCSLPSASRGRGSTTTADEDRRNDNEDTSQQRSRYPF</sequence>
<dbReference type="Proteomes" id="UP000270296">
    <property type="component" value="Unassembled WGS sequence"/>
</dbReference>
<accession>A0A183ISS2</accession>
<dbReference type="AlphaFoldDB" id="A0A183ISS2"/>